<comment type="caution">
    <text evidence="1">The sequence shown here is derived from an EMBL/GenBank/DDBJ whole genome shotgun (WGS) entry which is preliminary data.</text>
</comment>
<dbReference type="EMBL" id="CM047585">
    <property type="protein sequence ID" value="KAI9911049.1"/>
    <property type="molecule type" value="Genomic_DNA"/>
</dbReference>
<keyword evidence="2" id="KW-1185">Reference proteome</keyword>
<name>A0ACC0VX55_9STRA</name>
<reference evidence="1 2" key="1">
    <citation type="journal article" date="2022" name="bioRxiv">
        <title>The genome of the oomycete Peronosclerospora sorghi, a cosmopolitan pathogen of maize and sorghum, is inflated with dispersed pseudogenes.</title>
        <authorList>
            <person name="Fletcher K."/>
            <person name="Martin F."/>
            <person name="Isakeit T."/>
            <person name="Cavanaugh K."/>
            <person name="Magill C."/>
            <person name="Michelmore R."/>
        </authorList>
    </citation>
    <scope>NUCLEOTIDE SEQUENCE [LARGE SCALE GENOMIC DNA]</scope>
    <source>
        <strain evidence="1">P6</strain>
    </source>
</reference>
<protein>
    <submittedName>
        <fullName evidence="1">Uncharacterized protein</fullName>
    </submittedName>
</protein>
<evidence type="ECO:0000313" key="2">
    <source>
        <dbReference type="Proteomes" id="UP001163321"/>
    </source>
</evidence>
<gene>
    <name evidence="1" type="ORF">PsorP6_010393</name>
</gene>
<proteinExistence type="predicted"/>
<organism evidence="1 2">
    <name type="scientific">Peronosclerospora sorghi</name>
    <dbReference type="NCBI Taxonomy" id="230839"/>
    <lineage>
        <taxon>Eukaryota</taxon>
        <taxon>Sar</taxon>
        <taxon>Stramenopiles</taxon>
        <taxon>Oomycota</taxon>
        <taxon>Peronosporomycetes</taxon>
        <taxon>Peronosporales</taxon>
        <taxon>Peronosporaceae</taxon>
        <taxon>Peronosclerospora</taxon>
    </lineage>
</organism>
<dbReference type="Proteomes" id="UP001163321">
    <property type="component" value="Chromosome 6"/>
</dbReference>
<sequence>MDAKKESKVYPDAATLTEYKLENDAVVYMCWKKENSDEWEELSVTHVQVADDTSNPSDAPVSTGS</sequence>
<evidence type="ECO:0000313" key="1">
    <source>
        <dbReference type="EMBL" id="KAI9911049.1"/>
    </source>
</evidence>
<accession>A0ACC0VX55</accession>